<evidence type="ECO:0000256" key="1">
    <source>
        <dbReference type="SAM" id="Phobius"/>
    </source>
</evidence>
<keyword evidence="1" id="KW-0812">Transmembrane</keyword>
<evidence type="ECO:0000313" key="3">
    <source>
        <dbReference type="Proteomes" id="UP000766336"/>
    </source>
</evidence>
<accession>A0ABS5QGJ5</accession>
<evidence type="ECO:0000313" key="2">
    <source>
        <dbReference type="EMBL" id="MBS7812075.1"/>
    </source>
</evidence>
<keyword evidence="1" id="KW-1133">Transmembrane helix</keyword>
<proteinExistence type="predicted"/>
<reference evidence="2 3" key="1">
    <citation type="submission" date="2021-05" db="EMBL/GenBank/DDBJ databases">
        <title>Roseococcus sp. XZZS9, whole genome shotgun sequencing project.</title>
        <authorList>
            <person name="Zhao G."/>
            <person name="Shen L."/>
        </authorList>
    </citation>
    <scope>NUCLEOTIDE SEQUENCE [LARGE SCALE GENOMIC DNA]</scope>
    <source>
        <strain evidence="2 3">XZZS9</strain>
    </source>
</reference>
<gene>
    <name evidence="2" type="ORF">KHU32_14075</name>
</gene>
<sequence length="209" mass="23214">MSWALAPDPQAGGVRYRLQVPALELPGYMALQRVAGAKVRGAGSGWRRLLTGLLLCVLIGGPLGYAAAHWNLRARLWISSDLHEAKGWILMGSEVFFLGVALVMLTALALVFLQVMAMRRMLRAYHRASGEVLGAHELLLGEKGLVWRNRTRVVFVPWSQMDAIVTTPGTVFLMTEGPSAFWLPESLLAGLRERQGVMDYLQRHIREKP</sequence>
<dbReference type="EMBL" id="JAHCDA010000002">
    <property type="protein sequence ID" value="MBS7812075.1"/>
    <property type="molecule type" value="Genomic_DNA"/>
</dbReference>
<feature type="transmembrane region" description="Helical" evidence="1">
    <location>
        <begin position="88"/>
        <end position="113"/>
    </location>
</feature>
<dbReference type="RefSeq" id="WP_213670711.1">
    <property type="nucleotide sequence ID" value="NZ_JAHCDA010000002.1"/>
</dbReference>
<organism evidence="2 3">
    <name type="scientific">Roseococcus pinisoli</name>
    <dbReference type="NCBI Taxonomy" id="2835040"/>
    <lineage>
        <taxon>Bacteria</taxon>
        <taxon>Pseudomonadati</taxon>
        <taxon>Pseudomonadota</taxon>
        <taxon>Alphaproteobacteria</taxon>
        <taxon>Acetobacterales</taxon>
        <taxon>Roseomonadaceae</taxon>
        <taxon>Roseococcus</taxon>
    </lineage>
</organism>
<feature type="transmembrane region" description="Helical" evidence="1">
    <location>
        <begin position="49"/>
        <end position="68"/>
    </location>
</feature>
<name>A0ABS5QGJ5_9PROT</name>
<protein>
    <submittedName>
        <fullName evidence="2">YcxB family protein</fullName>
    </submittedName>
</protein>
<comment type="caution">
    <text evidence="2">The sequence shown here is derived from an EMBL/GenBank/DDBJ whole genome shotgun (WGS) entry which is preliminary data.</text>
</comment>
<dbReference type="Proteomes" id="UP000766336">
    <property type="component" value="Unassembled WGS sequence"/>
</dbReference>
<keyword evidence="1" id="KW-0472">Membrane</keyword>
<keyword evidence="3" id="KW-1185">Reference proteome</keyword>